<dbReference type="InterPro" id="IPR003772">
    <property type="entry name" value="YceD"/>
</dbReference>
<comment type="similarity">
    <text evidence="2">Belongs to the DUF177 domain family.</text>
</comment>
<name>A0ABP3V854_9BURK</name>
<dbReference type="Proteomes" id="UP001500279">
    <property type="component" value="Unassembled WGS sequence"/>
</dbReference>
<accession>A0ABP3V854</accession>
<proteinExistence type="inferred from homology"/>
<gene>
    <name evidence="6" type="ORF">GCM10009107_24450</name>
</gene>
<evidence type="ECO:0000256" key="5">
    <source>
        <dbReference type="ARBA" id="ARBA00031841"/>
    </source>
</evidence>
<keyword evidence="7" id="KW-1185">Reference proteome</keyword>
<comment type="function">
    <text evidence="1">Plays a role in synthesis, processing and/or stability of 23S rRNA.</text>
</comment>
<sequence>MISGQWSVAEMSRLDEAQLLTGDADPAVVRWQAEGEQRPVTGGSPEIWLHLQAEVNLSLCCQRCLGPVASDVAVDCSLRFVSDEASAAEMDADSEDDVLALQRWTDLRELVEDELLLALPLVPRHEVCPEPLPLPDDEIEADEAQPNPFAVLAQLKKKPD</sequence>
<evidence type="ECO:0000313" key="6">
    <source>
        <dbReference type="EMBL" id="GAA0751566.1"/>
    </source>
</evidence>
<evidence type="ECO:0000256" key="1">
    <source>
        <dbReference type="ARBA" id="ARBA00002868"/>
    </source>
</evidence>
<dbReference type="EMBL" id="BAAAEW010000014">
    <property type="protein sequence ID" value="GAA0751566.1"/>
    <property type="molecule type" value="Genomic_DNA"/>
</dbReference>
<organism evidence="6 7">
    <name type="scientific">Ideonella azotifigens</name>
    <dbReference type="NCBI Taxonomy" id="513160"/>
    <lineage>
        <taxon>Bacteria</taxon>
        <taxon>Pseudomonadati</taxon>
        <taxon>Pseudomonadota</taxon>
        <taxon>Betaproteobacteria</taxon>
        <taxon>Burkholderiales</taxon>
        <taxon>Sphaerotilaceae</taxon>
        <taxon>Ideonella</taxon>
    </lineage>
</organism>
<evidence type="ECO:0000313" key="7">
    <source>
        <dbReference type="Proteomes" id="UP001500279"/>
    </source>
</evidence>
<evidence type="ECO:0000256" key="2">
    <source>
        <dbReference type="ARBA" id="ARBA00010740"/>
    </source>
</evidence>
<keyword evidence="4" id="KW-0690">Ribosome biogenesis</keyword>
<dbReference type="Pfam" id="PF02620">
    <property type="entry name" value="YceD"/>
    <property type="match status" value="1"/>
</dbReference>
<evidence type="ECO:0000256" key="3">
    <source>
        <dbReference type="ARBA" id="ARBA00015716"/>
    </source>
</evidence>
<dbReference type="InterPro" id="IPR039255">
    <property type="entry name" value="YceD_bac"/>
</dbReference>
<comment type="caution">
    <text evidence="6">The sequence shown here is derived from an EMBL/GenBank/DDBJ whole genome shotgun (WGS) entry which is preliminary data.</text>
</comment>
<protein>
    <recommendedName>
        <fullName evidence="3">Large ribosomal RNA subunit accumulation protein YceD</fullName>
    </recommendedName>
    <alternativeName>
        <fullName evidence="5">23S rRNA accumulation protein YceD</fullName>
    </alternativeName>
</protein>
<reference evidence="7" key="1">
    <citation type="journal article" date="2019" name="Int. J. Syst. Evol. Microbiol.">
        <title>The Global Catalogue of Microorganisms (GCM) 10K type strain sequencing project: providing services to taxonomists for standard genome sequencing and annotation.</title>
        <authorList>
            <consortium name="The Broad Institute Genomics Platform"/>
            <consortium name="The Broad Institute Genome Sequencing Center for Infectious Disease"/>
            <person name="Wu L."/>
            <person name="Ma J."/>
        </authorList>
    </citation>
    <scope>NUCLEOTIDE SEQUENCE [LARGE SCALE GENOMIC DNA]</scope>
    <source>
        <strain evidence="7">JCM 15503</strain>
    </source>
</reference>
<dbReference type="PANTHER" id="PTHR38099:SF1">
    <property type="entry name" value="LARGE RIBOSOMAL RNA SUBUNIT ACCUMULATION PROTEIN YCED"/>
    <property type="match status" value="1"/>
</dbReference>
<evidence type="ECO:0000256" key="4">
    <source>
        <dbReference type="ARBA" id="ARBA00022517"/>
    </source>
</evidence>
<dbReference type="PANTHER" id="PTHR38099">
    <property type="entry name" value="LARGE RIBOSOMAL RNA SUBUNIT ACCUMULATION PROTEIN YCED"/>
    <property type="match status" value="1"/>
</dbReference>